<keyword evidence="6" id="KW-0326">Glycosidase</keyword>
<dbReference type="SUPFAM" id="SSF48208">
    <property type="entry name" value="Six-hairpin glycosidases"/>
    <property type="match status" value="1"/>
</dbReference>
<comment type="catalytic activity">
    <reaction evidence="1">
        <text>Endohydrolysis of (1-&gt;4)-beta-D-glucosidic linkages in cellulose, lichenin and cereal beta-D-glucans.</text>
        <dbReference type="EC" id="3.2.1.4"/>
    </reaction>
</comment>
<keyword evidence="4 8" id="KW-0378">Hydrolase</keyword>
<accession>A0A9X1Y900</accession>
<keyword evidence="9" id="KW-1185">Reference proteome</keyword>
<protein>
    <recommendedName>
        <fullName evidence="3">cellulase</fullName>
        <ecNumber evidence="3">3.2.1.4</ecNumber>
    </recommendedName>
</protein>
<evidence type="ECO:0000313" key="9">
    <source>
        <dbReference type="Proteomes" id="UP001139516"/>
    </source>
</evidence>
<comment type="similarity">
    <text evidence="2">Belongs to the glycosyl hydrolase 8 (cellulase D) family.</text>
</comment>
<evidence type="ECO:0000256" key="4">
    <source>
        <dbReference type="ARBA" id="ARBA00022801"/>
    </source>
</evidence>
<organism evidence="8 9">
    <name type="scientific">Roseomonas acroporae</name>
    <dbReference type="NCBI Taxonomy" id="2937791"/>
    <lineage>
        <taxon>Bacteria</taxon>
        <taxon>Pseudomonadati</taxon>
        <taxon>Pseudomonadota</taxon>
        <taxon>Alphaproteobacteria</taxon>
        <taxon>Acetobacterales</taxon>
        <taxon>Roseomonadaceae</taxon>
        <taxon>Roseomonas</taxon>
    </lineage>
</organism>
<dbReference type="AlphaFoldDB" id="A0A9X1Y900"/>
<dbReference type="GO" id="GO:0030245">
    <property type="term" value="P:cellulose catabolic process"/>
    <property type="evidence" value="ECO:0007669"/>
    <property type="project" value="UniProtKB-KW"/>
</dbReference>
<evidence type="ECO:0000256" key="3">
    <source>
        <dbReference type="ARBA" id="ARBA00012601"/>
    </source>
</evidence>
<dbReference type="RefSeq" id="WP_248666447.1">
    <property type="nucleotide sequence ID" value="NZ_JALPRX010000029.1"/>
</dbReference>
<dbReference type="InterPro" id="IPR008928">
    <property type="entry name" value="6-hairpin_glycosidase_sf"/>
</dbReference>
<comment type="caution">
    <text evidence="8">The sequence shown here is derived from an EMBL/GenBank/DDBJ whole genome shotgun (WGS) entry which is preliminary data.</text>
</comment>
<dbReference type="InterPro" id="IPR002037">
    <property type="entry name" value="Glyco_hydro_8"/>
</dbReference>
<evidence type="ECO:0000256" key="7">
    <source>
        <dbReference type="ARBA" id="ARBA00023326"/>
    </source>
</evidence>
<dbReference type="InterPro" id="IPR012341">
    <property type="entry name" value="6hp_glycosidase-like_sf"/>
</dbReference>
<keyword evidence="7" id="KW-0624">Polysaccharide degradation</keyword>
<evidence type="ECO:0000313" key="8">
    <source>
        <dbReference type="EMBL" id="MCK8784322.1"/>
    </source>
</evidence>
<dbReference type="Pfam" id="PF01270">
    <property type="entry name" value="Glyco_hydro_8"/>
    <property type="match status" value="1"/>
</dbReference>
<sequence length="355" mass="38795">MPTRRHLLRAAALLPLPAGPLQAGERRADPDEGRADWHRFRDRFLAPEGRIVDTGNGGISHSEGQGLGLLLAAHGDDREGFDRIREWTRRTLRLPSGLHAWRFRPGAANPVSDRNNATDGDLYIAWGLLTGARRWRRAEAQAEAVATAQAVLRLNVRRAGRLAVLLPGRQGFERGGTLVVNPSYYVFPALRALAGAAPDPGWLTLTADGLTLLRRARFGRWGLPPDWLALAPDGTVRPAEGWPARFSYDAVRVPLFLTWAGLRQEPPAIAAAAFWQAMPQAAPPAWASLTDDSISHYSATPGIMAVSRLVRAQMEQVETALQLPPVSIQEDYYSASLTCLARLARREGSTGQPVP</sequence>
<keyword evidence="5" id="KW-0136">Cellulose degradation</keyword>
<dbReference type="PRINTS" id="PR00735">
    <property type="entry name" value="GLHYDRLASE8"/>
</dbReference>
<dbReference type="EC" id="3.2.1.4" evidence="3"/>
<reference evidence="8" key="1">
    <citation type="submission" date="2022-04" db="EMBL/GenBank/DDBJ databases">
        <title>Roseomonas acroporae sp. nov., isolated from coral Acropora digitifera.</title>
        <authorList>
            <person name="Sun H."/>
        </authorList>
    </citation>
    <scope>NUCLEOTIDE SEQUENCE</scope>
    <source>
        <strain evidence="8">NAR14</strain>
    </source>
</reference>
<proteinExistence type="inferred from homology"/>
<evidence type="ECO:0000256" key="5">
    <source>
        <dbReference type="ARBA" id="ARBA00023001"/>
    </source>
</evidence>
<evidence type="ECO:0000256" key="2">
    <source>
        <dbReference type="ARBA" id="ARBA00009209"/>
    </source>
</evidence>
<dbReference type="Proteomes" id="UP001139516">
    <property type="component" value="Unassembled WGS sequence"/>
</dbReference>
<keyword evidence="7" id="KW-0119">Carbohydrate metabolism</keyword>
<evidence type="ECO:0000256" key="6">
    <source>
        <dbReference type="ARBA" id="ARBA00023295"/>
    </source>
</evidence>
<evidence type="ECO:0000256" key="1">
    <source>
        <dbReference type="ARBA" id="ARBA00000966"/>
    </source>
</evidence>
<dbReference type="EMBL" id="JALPRX010000029">
    <property type="protein sequence ID" value="MCK8784322.1"/>
    <property type="molecule type" value="Genomic_DNA"/>
</dbReference>
<dbReference type="Gene3D" id="1.50.10.10">
    <property type="match status" value="1"/>
</dbReference>
<name>A0A9X1Y900_9PROT</name>
<dbReference type="GO" id="GO:0008810">
    <property type="term" value="F:cellulase activity"/>
    <property type="evidence" value="ECO:0007669"/>
    <property type="project" value="UniProtKB-EC"/>
</dbReference>
<gene>
    <name evidence="8" type="ORF">M0638_08020</name>
</gene>